<comment type="caution">
    <text evidence="3">The sequence shown here is derived from an EMBL/GenBank/DDBJ whole genome shotgun (WGS) entry which is preliminary data.</text>
</comment>
<protein>
    <submittedName>
        <fullName evidence="3">Uncharacterized protein</fullName>
    </submittedName>
</protein>
<feature type="coiled-coil region" evidence="1">
    <location>
        <begin position="44"/>
        <end position="71"/>
    </location>
</feature>
<dbReference type="EMBL" id="JAGDFL010000059">
    <property type="protein sequence ID" value="KAG7399232.1"/>
    <property type="molecule type" value="Genomic_DNA"/>
</dbReference>
<dbReference type="AlphaFoldDB" id="A0A8T1WYU6"/>
<accession>A0A8T1WYU6</accession>
<feature type="region of interest" description="Disordered" evidence="2">
    <location>
        <begin position="1"/>
        <end position="22"/>
    </location>
</feature>
<dbReference type="OrthoDB" id="76587at2759"/>
<feature type="coiled-coil region" evidence="1">
    <location>
        <begin position="95"/>
        <end position="143"/>
    </location>
</feature>
<reference evidence="3" key="1">
    <citation type="submission" date="2021-02" db="EMBL/GenBank/DDBJ databases">
        <authorList>
            <person name="Palmer J.M."/>
        </authorList>
    </citation>
    <scope>NUCLEOTIDE SEQUENCE</scope>
    <source>
        <strain evidence="3">SCRP23</strain>
    </source>
</reference>
<name>A0A8T1WYU6_9STRA</name>
<keyword evidence="4" id="KW-1185">Reference proteome</keyword>
<evidence type="ECO:0000313" key="4">
    <source>
        <dbReference type="Proteomes" id="UP000693981"/>
    </source>
</evidence>
<proteinExistence type="predicted"/>
<evidence type="ECO:0000256" key="2">
    <source>
        <dbReference type="SAM" id="MobiDB-lite"/>
    </source>
</evidence>
<feature type="coiled-coil region" evidence="1">
    <location>
        <begin position="190"/>
        <end position="217"/>
    </location>
</feature>
<sequence>MDDTEMTEAEPLAPPSNDDAGQTQFAELYMSKLMARLKDSNKTPQDAADELQSAMDKLQELQKEFVAKQAKQTLLDKLAHIETMEELQRAATARKAQVDAGYEQEKRELQKAVQEREDALRLLGRLAEEVEQEKQKVVEHEKTKPAHESELERLTATWKAMQKRNAQRKAAIQVSTGLLINDEEDCARVLDQQTHKIQELHEKQKDLEDKKIDISTKLKRTKRTIETLSKQNDMRSKDPEVKQREQDYMTLQQMQHWYDRVKNIQESLSGLEITQIADDFLEVRALKSYTVRLFCDPETTRLLRVEFLQQQVAANDLVEVAVRDNNVQYLLCEYRERVRQYLALLSSGSPE</sequence>
<evidence type="ECO:0000256" key="1">
    <source>
        <dbReference type="SAM" id="Coils"/>
    </source>
</evidence>
<dbReference type="Proteomes" id="UP000693981">
    <property type="component" value="Unassembled WGS sequence"/>
</dbReference>
<keyword evidence="1" id="KW-0175">Coiled coil</keyword>
<gene>
    <name evidence="3" type="ORF">PHYBOEH_009398</name>
</gene>
<organism evidence="3 4">
    <name type="scientific">Phytophthora boehmeriae</name>
    <dbReference type="NCBI Taxonomy" id="109152"/>
    <lineage>
        <taxon>Eukaryota</taxon>
        <taxon>Sar</taxon>
        <taxon>Stramenopiles</taxon>
        <taxon>Oomycota</taxon>
        <taxon>Peronosporomycetes</taxon>
        <taxon>Peronosporales</taxon>
        <taxon>Peronosporaceae</taxon>
        <taxon>Phytophthora</taxon>
    </lineage>
</organism>
<evidence type="ECO:0000313" key="3">
    <source>
        <dbReference type="EMBL" id="KAG7399232.1"/>
    </source>
</evidence>